<keyword evidence="3" id="KW-1185">Reference proteome</keyword>
<feature type="region of interest" description="Disordered" evidence="1">
    <location>
        <begin position="1"/>
        <end position="34"/>
    </location>
</feature>
<sequence>RQQGKPSDSNSSTGDVACGGAKCDQEEAGEIENR</sequence>
<reference evidence="2 3" key="1">
    <citation type="journal article" date="2018" name="Front. Plant Sci.">
        <title>Red Clover (Trifolium pratense) and Zigzag Clover (T. medium) - A Picture of Genomic Similarities and Differences.</title>
        <authorList>
            <person name="Dluhosova J."/>
            <person name="Istvanek J."/>
            <person name="Nedelnik J."/>
            <person name="Repkova J."/>
        </authorList>
    </citation>
    <scope>NUCLEOTIDE SEQUENCE [LARGE SCALE GENOMIC DNA]</scope>
    <source>
        <strain evidence="3">cv. 10/8</strain>
        <tissue evidence="2">Leaf</tissue>
    </source>
</reference>
<feature type="compositionally biased region" description="Polar residues" evidence="1">
    <location>
        <begin position="1"/>
        <end position="14"/>
    </location>
</feature>
<name>A0A392UNA9_9FABA</name>
<dbReference type="Proteomes" id="UP000265520">
    <property type="component" value="Unassembled WGS sequence"/>
</dbReference>
<evidence type="ECO:0000256" key="1">
    <source>
        <dbReference type="SAM" id="MobiDB-lite"/>
    </source>
</evidence>
<feature type="non-terminal residue" evidence="2">
    <location>
        <position position="1"/>
    </location>
</feature>
<proteinExistence type="predicted"/>
<organism evidence="2 3">
    <name type="scientific">Trifolium medium</name>
    <dbReference type="NCBI Taxonomy" id="97028"/>
    <lineage>
        <taxon>Eukaryota</taxon>
        <taxon>Viridiplantae</taxon>
        <taxon>Streptophyta</taxon>
        <taxon>Embryophyta</taxon>
        <taxon>Tracheophyta</taxon>
        <taxon>Spermatophyta</taxon>
        <taxon>Magnoliopsida</taxon>
        <taxon>eudicotyledons</taxon>
        <taxon>Gunneridae</taxon>
        <taxon>Pentapetalae</taxon>
        <taxon>rosids</taxon>
        <taxon>fabids</taxon>
        <taxon>Fabales</taxon>
        <taxon>Fabaceae</taxon>
        <taxon>Papilionoideae</taxon>
        <taxon>50 kb inversion clade</taxon>
        <taxon>NPAAA clade</taxon>
        <taxon>Hologalegina</taxon>
        <taxon>IRL clade</taxon>
        <taxon>Trifolieae</taxon>
        <taxon>Trifolium</taxon>
    </lineage>
</organism>
<comment type="caution">
    <text evidence="2">The sequence shown here is derived from an EMBL/GenBank/DDBJ whole genome shotgun (WGS) entry which is preliminary data.</text>
</comment>
<dbReference type="EMBL" id="LXQA010859087">
    <property type="protein sequence ID" value="MCI74368.1"/>
    <property type="molecule type" value="Genomic_DNA"/>
</dbReference>
<accession>A0A392UNA9</accession>
<evidence type="ECO:0000313" key="3">
    <source>
        <dbReference type="Proteomes" id="UP000265520"/>
    </source>
</evidence>
<dbReference type="AlphaFoldDB" id="A0A392UNA9"/>
<protein>
    <submittedName>
        <fullName evidence="2">Uncharacterized protein</fullName>
    </submittedName>
</protein>
<evidence type="ECO:0000313" key="2">
    <source>
        <dbReference type="EMBL" id="MCI74368.1"/>
    </source>
</evidence>